<dbReference type="InterPro" id="IPR002241">
    <property type="entry name" value="Glyco_hydro_27"/>
</dbReference>
<keyword evidence="7" id="KW-0326">Glycosidase</keyword>
<dbReference type="PANTHER" id="PTHR11452">
    <property type="entry name" value="ALPHA-GALACTOSIDASE/ALPHA-N-ACETYLGALACTOSAMINIDASE"/>
    <property type="match status" value="1"/>
</dbReference>
<dbReference type="Gene3D" id="2.60.40.1180">
    <property type="entry name" value="Golgi alpha-mannosidase II"/>
    <property type="match status" value="1"/>
</dbReference>
<evidence type="ECO:0000313" key="9">
    <source>
        <dbReference type="EMBL" id="KAJ0188033.1"/>
    </source>
</evidence>
<dbReference type="AlphaFoldDB" id="A0A9R1UJG4"/>
<name>A0A9R1UJG4_LACSA</name>
<comment type="catalytic activity">
    <reaction evidence="1">
        <text>Hydrolysis of terminal, non-reducing alpha-D-galactose residues in alpha-D-galactosides, including galactose oligosaccharides, galactomannans and galactolipids.</text>
        <dbReference type="EC" id="3.2.1.22"/>
    </reaction>
</comment>
<sequence>MRDALNSTGRTIFYSLGEWGEDDPAQWGGNVGNSWRTTDDIADTWESMTSIADLNDKWAAYAGPGGWNGCDVRNMDEYTLEILSNKEVIAVNQDPIGMQGRRINTSENTDCLQVWVGPLSGIRFSVVLWNRYTEPETIEVSWEDLGLDSKISFSIRDLWKHEDVVADAVGSFGVQVDAHSCEMFIFTPN</sequence>
<gene>
    <name evidence="9" type="ORF">LSAT_V11C900481180</name>
</gene>
<evidence type="ECO:0000256" key="1">
    <source>
        <dbReference type="ARBA" id="ARBA00001255"/>
    </source>
</evidence>
<evidence type="ECO:0000256" key="7">
    <source>
        <dbReference type="ARBA" id="ARBA00023295"/>
    </source>
</evidence>
<keyword evidence="6" id="KW-1015">Disulfide bond</keyword>
<proteinExistence type="inferred from homology"/>
<keyword evidence="5" id="KW-0378">Hydrolase</keyword>
<keyword evidence="10" id="KW-1185">Reference proteome</keyword>
<evidence type="ECO:0000256" key="2">
    <source>
        <dbReference type="ARBA" id="ARBA00009743"/>
    </source>
</evidence>
<comment type="similarity">
    <text evidence="2">Belongs to the glycosyl hydrolase 27 family.</text>
</comment>
<dbReference type="InterPro" id="IPR017853">
    <property type="entry name" value="GH"/>
</dbReference>
<dbReference type="InterPro" id="IPR041233">
    <property type="entry name" value="Melibiase_C"/>
</dbReference>
<evidence type="ECO:0000313" key="10">
    <source>
        <dbReference type="Proteomes" id="UP000235145"/>
    </source>
</evidence>
<dbReference type="InterPro" id="IPR013780">
    <property type="entry name" value="Glyco_hydro_b"/>
</dbReference>
<protein>
    <recommendedName>
        <fullName evidence="3">alpha-galactosidase</fullName>
        <ecNumber evidence="3">3.2.1.22</ecNumber>
    </recommendedName>
</protein>
<comment type="caution">
    <text evidence="9">The sequence shown here is derived from an EMBL/GenBank/DDBJ whole genome shotgun (WGS) entry which is preliminary data.</text>
</comment>
<dbReference type="GO" id="GO:0005975">
    <property type="term" value="P:carbohydrate metabolic process"/>
    <property type="evidence" value="ECO:0007669"/>
    <property type="project" value="InterPro"/>
</dbReference>
<evidence type="ECO:0000256" key="3">
    <source>
        <dbReference type="ARBA" id="ARBA00012755"/>
    </source>
</evidence>
<keyword evidence="4" id="KW-0732">Signal</keyword>
<organism evidence="9 10">
    <name type="scientific">Lactuca sativa</name>
    <name type="common">Garden lettuce</name>
    <dbReference type="NCBI Taxonomy" id="4236"/>
    <lineage>
        <taxon>Eukaryota</taxon>
        <taxon>Viridiplantae</taxon>
        <taxon>Streptophyta</taxon>
        <taxon>Embryophyta</taxon>
        <taxon>Tracheophyta</taxon>
        <taxon>Spermatophyta</taxon>
        <taxon>Magnoliopsida</taxon>
        <taxon>eudicotyledons</taxon>
        <taxon>Gunneridae</taxon>
        <taxon>Pentapetalae</taxon>
        <taxon>asterids</taxon>
        <taxon>campanulids</taxon>
        <taxon>Asterales</taxon>
        <taxon>Asteraceae</taxon>
        <taxon>Cichorioideae</taxon>
        <taxon>Cichorieae</taxon>
        <taxon>Lactucinae</taxon>
        <taxon>Lactuca</taxon>
    </lineage>
</organism>
<evidence type="ECO:0000256" key="4">
    <source>
        <dbReference type="ARBA" id="ARBA00022729"/>
    </source>
</evidence>
<evidence type="ECO:0000256" key="6">
    <source>
        <dbReference type="ARBA" id="ARBA00023157"/>
    </source>
</evidence>
<dbReference type="Proteomes" id="UP000235145">
    <property type="component" value="Unassembled WGS sequence"/>
</dbReference>
<dbReference type="FunFam" id="2.60.40.1180:FF:000008">
    <property type="entry name" value="Alpha-galactosidase"/>
    <property type="match status" value="1"/>
</dbReference>
<reference evidence="9 10" key="1">
    <citation type="journal article" date="2017" name="Nat. Commun.">
        <title>Genome assembly with in vitro proximity ligation data and whole-genome triplication in lettuce.</title>
        <authorList>
            <person name="Reyes-Chin-Wo S."/>
            <person name="Wang Z."/>
            <person name="Yang X."/>
            <person name="Kozik A."/>
            <person name="Arikit S."/>
            <person name="Song C."/>
            <person name="Xia L."/>
            <person name="Froenicke L."/>
            <person name="Lavelle D.O."/>
            <person name="Truco M.J."/>
            <person name="Xia R."/>
            <person name="Zhu S."/>
            <person name="Xu C."/>
            <person name="Xu H."/>
            <person name="Xu X."/>
            <person name="Cox K."/>
            <person name="Korf I."/>
            <person name="Meyers B.C."/>
            <person name="Michelmore R.W."/>
        </authorList>
    </citation>
    <scope>NUCLEOTIDE SEQUENCE [LARGE SCALE GENOMIC DNA]</scope>
    <source>
        <strain evidence="10">cv. Salinas</strain>
        <tissue evidence="9">Seedlings</tissue>
    </source>
</reference>
<feature type="domain" description="Alpha galactosidase C-terminal" evidence="8">
    <location>
        <begin position="110"/>
        <end position="185"/>
    </location>
</feature>
<dbReference type="SUPFAM" id="SSF51011">
    <property type="entry name" value="Glycosyl hydrolase domain"/>
    <property type="match status" value="1"/>
</dbReference>
<dbReference type="InterPro" id="IPR013785">
    <property type="entry name" value="Aldolase_TIM"/>
</dbReference>
<dbReference type="SUPFAM" id="SSF51445">
    <property type="entry name" value="(Trans)glycosidases"/>
    <property type="match status" value="1"/>
</dbReference>
<dbReference type="EC" id="3.2.1.22" evidence="3"/>
<accession>A0A9R1UJG4</accession>
<dbReference type="GO" id="GO:0004557">
    <property type="term" value="F:alpha-galactosidase activity"/>
    <property type="evidence" value="ECO:0007669"/>
    <property type="project" value="UniProtKB-EC"/>
</dbReference>
<dbReference type="Pfam" id="PF16499">
    <property type="entry name" value="Melibiase_2"/>
    <property type="match status" value="1"/>
</dbReference>
<dbReference type="EMBL" id="NBSK02000009">
    <property type="protein sequence ID" value="KAJ0188033.1"/>
    <property type="molecule type" value="Genomic_DNA"/>
</dbReference>
<dbReference type="PANTHER" id="PTHR11452:SF75">
    <property type="entry name" value="ALPHA-GALACTOSIDASE MEL1"/>
    <property type="match status" value="1"/>
</dbReference>
<dbReference type="Gene3D" id="3.20.20.70">
    <property type="entry name" value="Aldolase class I"/>
    <property type="match status" value="2"/>
</dbReference>
<evidence type="ECO:0000259" key="8">
    <source>
        <dbReference type="Pfam" id="PF17801"/>
    </source>
</evidence>
<dbReference type="Pfam" id="PF17801">
    <property type="entry name" value="Melibiase_C"/>
    <property type="match status" value="1"/>
</dbReference>
<evidence type="ECO:0000256" key="5">
    <source>
        <dbReference type="ARBA" id="ARBA00022801"/>
    </source>
</evidence>